<accession>A0AB39VNY3</accession>
<feature type="region of interest" description="Disordered" evidence="1">
    <location>
        <begin position="118"/>
        <end position="139"/>
    </location>
</feature>
<reference evidence="2" key="1">
    <citation type="submission" date="2024-07" db="EMBL/GenBank/DDBJ databases">
        <authorList>
            <person name="Biller S.J."/>
        </authorList>
    </citation>
    <scope>NUCLEOTIDE SEQUENCE</scope>
    <source>
        <strain evidence="2">WC2420</strain>
    </source>
</reference>
<protein>
    <recommendedName>
        <fullName evidence="3">DUF2570 domain-containing protein</fullName>
    </recommendedName>
</protein>
<evidence type="ECO:0008006" key="3">
    <source>
        <dbReference type="Google" id="ProtNLM"/>
    </source>
</evidence>
<dbReference type="EMBL" id="CP165628">
    <property type="protein sequence ID" value="XDU71243.1"/>
    <property type="molecule type" value="Genomic_DNA"/>
</dbReference>
<dbReference type="RefSeq" id="WP_369788571.1">
    <property type="nucleotide sequence ID" value="NZ_CP165628.1"/>
</dbReference>
<name>A0AB39VNY3_9GAMM</name>
<proteinExistence type="predicted"/>
<evidence type="ECO:0000313" key="2">
    <source>
        <dbReference type="EMBL" id="XDU71243.1"/>
    </source>
</evidence>
<evidence type="ECO:0000256" key="1">
    <source>
        <dbReference type="SAM" id="MobiDB-lite"/>
    </source>
</evidence>
<sequence>MINKIAVMTTVLILACIGLLLAVAFHFYGKTLTQATALTALTQQKEQAEFITQSQALSVGIFNQIAGATLNEQKSSQTASQQRQTVIKTVLATAPCAVVPVPAAANDSLLNHYNAVRQSSSNTNSGKPSGTVSAVVSSR</sequence>
<gene>
    <name evidence="2" type="ORF">AB3G37_16995</name>
</gene>
<dbReference type="PROSITE" id="PS51257">
    <property type="entry name" value="PROKAR_LIPOPROTEIN"/>
    <property type="match status" value="1"/>
</dbReference>
<dbReference type="AlphaFoldDB" id="A0AB39VNY3"/>
<organism evidence="2">
    <name type="scientific">Rouxiella sp. WC2420</name>
    <dbReference type="NCBI Taxonomy" id="3234145"/>
    <lineage>
        <taxon>Bacteria</taxon>
        <taxon>Pseudomonadati</taxon>
        <taxon>Pseudomonadota</taxon>
        <taxon>Gammaproteobacteria</taxon>
        <taxon>Enterobacterales</taxon>
        <taxon>Yersiniaceae</taxon>
        <taxon>Rouxiella</taxon>
    </lineage>
</organism>